<dbReference type="PROSITE" id="PS50235">
    <property type="entry name" value="USP_3"/>
    <property type="match status" value="1"/>
</dbReference>
<feature type="compositionally biased region" description="Low complexity" evidence="8">
    <location>
        <begin position="1185"/>
        <end position="1197"/>
    </location>
</feature>
<dbReference type="PROSITE" id="PS00972">
    <property type="entry name" value="USP_1"/>
    <property type="match status" value="1"/>
</dbReference>
<dbReference type="HOGENOM" id="CLU_001060_7_1_1"/>
<reference evidence="11 12" key="1">
    <citation type="journal article" date="2012" name="Science">
        <title>The Paleozoic origin of enzymatic lignin decomposition reconstructed from 31 fungal genomes.</title>
        <authorList>
            <person name="Floudas D."/>
            <person name="Binder M."/>
            <person name="Riley R."/>
            <person name="Barry K."/>
            <person name="Blanchette R.A."/>
            <person name="Henrissat B."/>
            <person name="Martinez A.T."/>
            <person name="Otillar R."/>
            <person name="Spatafora J.W."/>
            <person name="Yadav J.S."/>
            <person name="Aerts A."/>
            <person name="Benoit I."/>
            <person name="Boyd A."/>
            <person name="Carlson A."/>
            <person name="Copeland A."/>
            <person name="Coutinho P.M."/>
            <person name="de Vries R.P."/>
            <person name="Ferreira P."/>
            <person name="Findley K."/>
            <person name="Foster B."/>
            <person name="Gaskell J."/>
            <person name="Glotzer D."/>
            <person name="Gorecki P."/>
            <person name="Heitman J."/>
            <person name="Hesse C."/>
            <person name="Hori C."/>
            <person name="Igarashi K."/>
            <person name="Jurgens J.A."/>
            <person name="Kallen N."/>
            <person name="Kersten P."/>
            <person name="Kohler A."/>
            <person name="Kuees U."/>
            <person name="Kumar T.K.A."/>
            <person name="Kuo A."/>
            <person name="LaButti K."/>
            <person name="Larrondo L.F."/>
            <person name="Lindquist E."/>
            <person name="Ling A."/>
            <person name="Lombard V."/>
            <person name="Lucas S."/>
            <person name="Lundell T."/>
            <person name="Martin R."/>
            <person name="McLaughlin D.J."/>
            <person name="Morgenstern I."/>
            <person name="Morin E."/>
            <person name="Murat C."/>
            <person name="Nagy L.G."/>
            <person name="Nolan M."/>
            <person name="Ohm R.A."/>
            <person name="Patyshakuliyeva A."/>
            <person name="Rokas A."/>
            <person name="Ruiz-Duenas F.J."/>
            <person name="Sabat G."/>
            <person name="Salamov A."/>
            <person name="Samejima M."/>
            <person name="Schmutz J."/>
            <person name="Slot J.C."/>
            <person name="St John F."/>
            <person name="Stenlid J."/>
            <person name="Sun H."/>
            <person name="Sun S."/>
            <person name="Syed K."/>
            <person name="Tsang A."/>
            <person name="Wiebenga A."/>
            <person name="Young D."/>
            <person name="Pisabarro A."/>
            <person name="Eastwood D.C."/>
            <person name="Martin F."/>
            <person name="Cullen D."/>
            <person name="Grigoriev I.V."/>
            <person name="Hibbett D.S."/>
        </authorList>
    </citation>
    <scope>NUCLEOTIDE SEQUENCE [LARGE SCALE GENOMIC DNA]</scope>
    <source>
        <strain evidence="11 12">ATCC 11539</strain>
    </source>
</reference>
<feature type="region of interest" description="Disordered" evidence="8">
    <location>
        <begin position="330"/>
        <end position="371"/>
    </location>
</feature>
<dbReference type="EC" id="3.4.19.12" evidence="3"/>
<keyword evidence="5" id="KW-0833">Ubl conjugation pathway</keyword>
<feature type="compositionally biased region" description="Polar residues" evidence="8">
    <location>
        <begin position="330"/>
        <end position="370"/>
    </location>
</feature>
<evidence type="ECO:0000256" key="2">
    <source>
        <dbReference type="ARBA" id="ARBA00009085"/>
    </source>
</evidence>
<dbReference type="SMART" id="SM00695">
    <property type="entry name" value="DUSP"/>
    <property type="match status" value="1"/>
</dbReference>
<dbReference type="InterPro" id="IPR001394">
    <property type="entry name" value="Peptidase_C19_UCH"/>
</dbReference>
<comment type="catalytic activity">
    <reaction evidence="1">
        <text>Thiol-dependent hydrolysis of ester, thioester, amide, peptide and isopeptide bonds formed by the C-terminal Gly of ubiquitin (a 76-residue protein attached to proteins as an intracellular targeting signal).</text>
        <dbReference type="EC" id="3.4.19.12"/>
    </reaction>
</comment>
<dbReference type="InterPro" id="IPR018200">
    <property type="entry name" value="USP_CS"/>
</dbReference>
<sequence length="1296" mass="144531">MQSDTSSPKRSASEGPYQDSPPQSSHSRKAVHDIDANMNEQEDGATLEQPLSSSRAVNGVSGPKPMSGQEKIEAVDSLKKLPMSAGETWYVVSRAWYRRWEKACTGQVDKDGPVEEKDIGPVDNSGIIDKDGNLLTSVVEGIDVEFVPKSVWEMFTSWYGKSEHPLPRPVILRGYSRQPYLEIHVPRFRVFRITAEPDPSNSPGSPIYVSASSQFTVKELFQRFRHAVAPNESANFTVYRIESDDLEGRYCTPSQLTAAQAQKVAESDETIEASTINSGDTFAVEIQGDGSLASAEATQVTAEANSDEDKPLFGEGSDFFGRLAASAPKTQSTTSIGRTASGTSSLTMTKPSSALVTTPSTSRVKSSQEPGTLGLGNMGNTCFMNSALQCLAHTKELTDYFLTGVYQDELNPDNPLGMHGAIAEAFGALLQRIWAMNPTSTSYSPREFKQALQRFAPQFSGYQQHDSQELVAFLLDGLHEDLNRIKKKPYVEKPDWEGGGDKELVELAKKSWEGYLLRNDSVIVDLFQGQYRSTLVCPECQKVSITFDPFMYLTLPLPVKKKWRHEIYYVPWDINKPHVKVPVEINRDSSFRELRQLLARWMGSKAENLLTLEIFSHRFYKSLDDNCLCGDVSDSDTIVCFELPCPSQQSPKYKRKPGDPFIIPVFLCDITPSRQSYGRTANASLFGYPFVAVITEEQARDLDSIYAAVVERLSRWTANARHLYTWEEGPADEMEEVPITLTGFPPVNPVAEVKVNGDIVTVEEEMPEEGDIVDEKSAVVDDDIPKNGVPAGVPKITGPKKDVFNFRLQVGHNELGTGYGSYGSQHYVSWEKREEAARQATPEDPNPVLLQEGDAFFCEFDENMKAFFFGDQAVNWEHALWMRWEDFVHPEYEEARKNASEKKTRGISIQDCLAEFTREEQLGEDDLWYCPRCKKHQQATKKFDLWSIPDVLVVHLKRFSNSRMLRDKIDAFVDFPVEGLDLTDLAGERQVAKSLQAQGLDVSEFGDLDEPLVYDLYAVDEHLGGLGGGHYRAYAYNHVTNKWYHFDDSYVTPARPTDAVNQNAYLLFYKRRTNRPLGGKTHAKIEEARSKPHTSPNASQADVADDVQLPTPPDEVAPVSGMTKELLFSDLPFRGLPSPALSSSASSPPPLDDVEPPSFDDAQFDDIVQTSVDPLVFVNRAYDFPNPSSHPSPSSSNDVEVDEDERMDPWIDPFPSSQSMVPDSKIWDVNYKADEAQSPLPGSDYTPSDISPDVSASDADPVNDQIDDDFEPPDISSSHSTRKIRVLAPKSLEDDL</sequence>
<feature type="domain" description="USP" evidence="9">
    <location>
        <begin position="373"/>
        <end position="1072"/>
    </location>
</feature>
<evidence type="ECO:0000256" key="3">
    <source>
        <dbReference type="ARBA" id="ARBA00012759"/>
    </source>
</evidence>
<feature type="region of interest" description="Disordered" evidence="8">
    <location>
        <begin position="1181"/>
        <end position="1296"/>
    </location>
</feature>
<dbReference type="Pfam" id="PF06337">
    <property type="entry name" value="DUSP"/>
    <property type="match status" value="1"/>
</dbReference>
<dbReference type="InterPro" id="IPR050185">
    <property type="entry name" value="Ub_carboxyl-term_hydrolase"/>
</dbReference>
<evidence type="ECO:0000256" key="1">
    <source>
        <dbReference type="ARBA" id="ARBA00000707"/>
    </source>
</evidence>
<keyword evidence="7" id="KW-0788">Thiol protease</keyword>
<feature type="compositionally biased region" description="Polar residues" evidence="8">
    <location>
        <begin position="1"/>
        <end position="10"/>
    </location>
</feature>
<dbReference type="PANTHER" id="PTHR21646">
    <property type="entry name" value="UBIQUITIN CARBOXYL-TERMINAL HYDROLASE"/>
    <property type="match status" value="1"/>
</dbReference>
<dbReference type="OrthoDB" id="292964at2759"/>
<feature type="domain" description="DUSP" evidence="10">
    <location>
        <begin position="63"/>
        <end position="171"/>
    </location>
</feature>
<dbReference type="InterPro" id="IPR006615">
    <property type="entry name" value="Pept_C19_DUSP"/>
</dbReference>
<evidence type="ECO:0000256" key="6">
    <source>
        <dbReference type="ARBA" id="ARBA00022801"/>
    </source>
</evidence>
<dbReference type="GeneID" id="19308483"/>
<evidence type="ECO:0000313" key="11">
    <source>
        <dbReference type="EMBL" id="EPQ56354.1"/>
    </source>
</evidence>
<feature type="region of interest" description="Disordered" evidence="8">
    <location>
        <begin position="1139"/>
        <end position="1161"/>
    </location>
</feature>
<dbReference type="SUPFAM" id="SSF54001">
    <property type="entry name" value="Cysteine proteinases"/>
    <property type="match status" value="1"/>
</dbReference>
<gene>
    <name evidence="11" type="ORF">GLOTRDRAFT_74973</name>
</gene>
<dbReference type="STRING" id="670483.S7RT98"/>
<evidence type="ECO:0000259" key="10">
    <source>
        <dbReference type="PROSITE" id="PS51283"/>
    </source>
</evidence>
<dbReference type="GO" id="GO:0006508">
    <property type="term" value="P:proteolysis"/>
    <property type="evidence" value="ECO:0007669"/>
    <property type="project" value="UniProtKB-KW"/>
</dbReference>
<dbReference type="InterPro" id="IPR028889">
    <property type="entry name" value="USP"/>
</dbReference>
<dbReference type="InterPro" id="IPR038765">
    <property type="entry name" value="Papain-like_cys_pep_sf"/>
</dbReference>
<dbReference type="RefSeq" id="XP_007865104.1">
    <property type="nucleotide sequence ID" value="XM_007866913.1"/>
</dbReference>
<evidence type="ECO:0000256" key="5">
    <source>
        <dbReference type="ARBA" id="ARBA00022786"/>
    </source>
</evidence>
<keyword evidence="6" id="KW-0378">Hydrolase</keyword>
<dbReference type="Gene3D" id="3.90.70.10">
    <property type="entry name" value="Cysteine proteinases"/>
    <property type="match status" value="2"/>
</dbReference>
<dbReference type="SUPFAM" id="SSF143791">
    <property type="entry name" value="DUSP-like"/>
    <property type="match status" value="1"/>
</dbReference>
<dbReference type="GO" id="GO:0016579">
    <property type="term" value="P:protein deubiquitination"/>
    <property type="evidence" value="ECO:0007669"/>
    <property type="project" value="InterPro"/>
</dbReference>
<dbReference type="PROSITE" id="PS00973">
    <property type="entry name" value="USP_2"/>
    <property type="match status" value="1"/>
</dbReference>
<name>S7RT98_GLOTA</name>
<dbReference type="Proteomes" id="UP000030669">
    <property type="component" value="Unassembled WGS sequence"/>
</dbReference>
<evidence type="ECO:0000256" key="7">
    <source>
        <dbReference type="ARBA" id="ARBA00022807"/>
    </source>
</evidence>
<dbReference type="eggNOG" id="KOG1870">
    <property type="taxonomic scope" value="Eukaryota"/>
</dbReference>
<dbReference type="InterPro" id="IPR035927">
    <property type="entry name" value="DUSP-like_sf"/>
</dbReference>
<evidence type="ECO:0000313" key="12">
    <source>
        <dbReference type="Proteomes" id="UP000030669"/>
    </source>
</evidence>
<comment type="similarity">
    <text evidence="2">Belongs to the peptidase C19 family.</text>
</comment>
<dbReference type="EMBL" id="KB469300">
    <property type="protein sequence ID" value="EPQ56354.1"/>
    <property type="molecule type" value="Genomic_DNA"/>
</dbReference>
<feature type="region of interest" description="Disordered" evidence="8">
    <location>
        <begin position="1085"/>
        <end position="1118"/>
    </location>
</feature>
<feature type="region of interest" description="Disordered" evidence="8">
    <location>
        <begin position="1"/>
        <end position="70"/>
    </location>
</feature>
<dbReference type="PROSITE" id="PS51283">
    <property type="entry name" value="DUSP"/>
    <property type="match status" value="1"/>
</dbReference>
<keyword evidence="12" id="KW-1185">Reference proteome</keyword>
<dbReference type="KEGG" id="gtr:GLOTRDRAFT_74973"/>
<evidence type="ECO:0000256" key="8">
    <source>
        <dbReference type="SAM" id="MobiDB-lite"/>
    </source>
</evidence>
<dbReference type="Gene3D" id="3.30.2230.10">
    <property type="entry name" value="DUSP-like"/>
    <property type="match status" value="1"/>
</dbReference>
<evidence type="ECO:0000259" key="9">
    <source>
        <dbReference type="PROSITE" id="PS50235"/>
    </source>
</evidence>
<evidence type="ECO:0000256" key="4">
    <source>
        <dbReference type="ARBA" id="ARBA00022670"/>
    </source>
</evidence>
<dbReference type="OMA" id="PCHAQQS"/>
<dbReference type="Pfam" id="PF00443">
    <property type="entry name" value="UCH"/>
    <property type="match status" value="1"/>
</dbReference>
<dbReference type="PANTHER" id="PTHR21646:SF24">
    <property type="entry name" value="UBIQUITIN CARBOXYL-TERMINAL HYDROLASE"/>
    <property type="match status" value="1"/>
</dbReference>
<dbReference type="GO" id="GO:0004843">
    <property type="term" value="F:cysteine-type deubiquitinase activity"/>
    <property type="evidence" value="ECO:0007669"/>
    <property type="project" value="UniProtKB-EC"/>
</dbReference>
<accession>S7RT98</accession>
<keyword evidence="4" id="KW-0645">Protease</keyword>
<proteinExistence type="inferred from homology"/>
<organism evidence="11 12">
    <name type="scientific">Gloeophyllum trabeum (strain ATCC 11539 / FP-39264 / Madison 617)</name>
    <name type="common">Brown rot fungus</name>
    <dbReference type="NCBI Taxonomy" id="670483"/>
    <lineage>
        <taxon>Eukaryota</taxon>
        <taxon>Fungi</taxon>
        <taxon>Dikarya</taxon>
        <taxon>Basidiomycota</taxon>
        <taxon>Agaricomycotina</taxon>
        <taxon>Agaricomycetes</taxon>
        <taxon>Gloeophyllales</taxon>
        <taxon>Gloeophyllaceae</taxon>
        <taxon>Gloeophyllum</taxon>
    </lineage>
</organism>
<protein>
    <recommendedName>
        <fullName evidence="3">ubiquitinyl hydrolase 1</fullName>
        <ecNumber evidence="3">3.4.19.12</ecNumber>
    </recommendedName>
</protein>